<dbReference type="Proteomes" id="UP000712080">
    <property type="component" value="Unassembled WGS sequence"/>
</dbReference>
<protein>
    <submittedName>
        <fullName evidence="2">Uncharacterized protein</fullName>
    </submittedName>
</protein>
<gene>
    <name evidence="2" type="ORF">G6047_07590</name>
</gene>
<organism evidence="2 3">
    <name type="scientific">Flavobacterium silvaticum</name>
    <dbReference type="NCBI Taxonomy" id="1852020"/>
    <lineage>
        <taxon>Bacteria</taxon>
        <taxon>Pseudomonadati</taxon>
        <taxon>Bacteroidota</taxon>
        <taxon>Flavobacteriia</taxon>
        <taxon>Flavobacteriales</taxon>
        <taxon>Flavobacteriaceae</taxon>
        <taxon>Flavobacterium</taxon>
    </lineage>
</organism>
<accession>A0A972FUL7</accession>
<dbReference type="RefSeq" id="WP_169526967.1">
    <property type="nucleotide sequence ID" value="NZ_JAAMPU010000103.1"/>
</dbReference>
<keyword evidence="1" id="KW-0732">Signal</keyword>
<feature type="chain" id="PRO_5037431995" evidence="1">
    <location>
        <begin position="23"/>
        <end position="144"/>
    </location>
</feature>
<keyword evidence="3" id="KW-1185">Reference proteome</keyword>
<dbReference type="AlphaFoldDB" id="A0A972FUL7"/>
<name>A0A972FUL7_9FLAO</name>
<comment type="caution">
    <text evidence="2">The sequence shown here is derived from an EMBL/GenBank/DDBJ whole genome shotgun (WGS) entry which is preliminary data.</text>
</comment>
<sequence length="144" mass="16820">MKCFKWLLVCLAVIAFTGKTTAQQYKFLATEFSVMERDAKGNWGKWSDLQPAKITVVLDTKKDRIIVYSQEIQVYAILNYEKEEETEDDLIYPFSCTDDDGMPFTISIITRKKQNNRKQLYINQKNAAVVYNIINYPDKDIEIK</sequence>
<evidence type="ECO:0000256" key="1">
    <source>
        <dbReference type="SAM" id="SignalP"/>
    </source>
</evidence>
<evidence type="ECO:0000313" key="2">
    <source>
        <dbReference type="EMBL" id="NMH27890.1"/>
    </source>
</evidence>
<reference evidence="2" key="1">
    <citation type="submission" date="2020-02" db="EMBL/GenBank/DDBJ databases">
        <title>Flavobacterium sp. genome.</title>
        <authorList>
            <person name="Jung H.S."/>
            <person name="Baek J.H."/>
            <person name="Jeon C.O."/>
        </authorList>
    </citation>
    <scope>NUCLEOTIDE SEQUENCE</scope>
    <source>
        <strain evidence="2">SE-s28</strain>
    </source>
</reference>
<evidence type="ECO:0000313" key="3">
    <source>
        <dbReference type="Proteomes" id="UP000712080"/>
    </source>
</evidence>
<feature type="signal peptide" evidence="1">
    <location>
        <begin position="1"/>
        <end position="22"/>
    </location>
</feature>
<dbReference type="EMBL" id="JAAMPU010000103">
    <property type="protein sequence ID" value="NMH27890.1"/>
    <property type="molecule type" value="Genomic_DNA"/>
</dbReference>
<proteinExistence type="predicted"/>